<dbReference type="AlphaFoldDB" id="A0A540MZU2"/>
<dbReference type="SUPFAM" id="SSF52518">
    <property type="entry name" value="Thiamin diphosphate-binding fold (THDP-binding)"/>
    <property type="match status" value="1"/>
</dbReference>
<dbReference type="InterPro" id="IPR050642">
    <property type="entry name" value="PDH_E1_Alpha_Subunit"/>
</dbReference>
<dbReference type="EMBL" id="VIEB01000142">
    <property type="protein sequence ID" value="TQE04327.1"/>
    <property type="molecule type" value="Genomic_DNA"/>
</dbReference>
<name>A0A540MZU2_MALBA</name>
<evidence type="ECO:0000256" key="3">
    <source>
        <dbReference type="ARBA" id="ARBA00023052"/>
    </source>
</evidence>
<feature type="region of interest" description="Disordered" evidence="4">
    <location>
        <begin position="155"/>
        <end position="183"/>
    </location>
</feature>
<feature type="compositionally biased region" description="Basic residues" evidence="4">
    <location>
        <begin position="159"/>
        <end position="169"/>
    </location>
</feature>
<reference evidence="6 7" key="1">
    <citation type="journal article" date="2019" name="G3 (Bethesda)">
        <title>Sequencing of a Wild Apple (Malus baccata) Genome Unravels the Differences Between Cultivated and Wild Apple Species Regarding Disease Resistance and Cold Tolerance.</title>
        <authorList>
            <person name="Chen X."/>
        </authorList>
    </citation>
    <scope>NUCLEOTIDE SEQUENCE [LARGE SCALE GENOMIC DNA]</scope>
    <source>
        <strain evidence="7">cv. Shandingzi</strain>
        <tissue evidence="6">Leaves</tissue>
    </source>
</reference>
<evidence type="ECO:0000259" key="5">
    <source>
        <dbReference type="Pfam" id="PF00676"/>
    </source>
</evidence>
<evidence type="ECO:0000313" key="6">
    <source>
        <dbReference type="EMBL" id="TQE04327.1"/>
    </source>
</evidence>
<organism evidence="6 7">
    <name type="scientific">Malus baccata</name>
    <name type="common">Siberian crab apple</name>
    <name type="synonym">Pyrus baccata</name>
    <dbReference type="NCBI Taxonomy" id="106549"/>
    <lineage>
        <taxon>Eukaryota</taxon>
        <taxon>Viridiplantae</taxon>
        <taxon>Streptophyta</taxon>
        <taxon>Embryophyta</taxon>
        <taxon>Tracheophyta</taxon>
        <taxon>Spermatophyta</taxon>
        <taxon>Magnoliopsida</taxon>
        <taxon>eudicotyledons</taxon>
        <taxon>Gunneridae</taxon>
        <taxon>Pentapetalae</taxon>
        <taxon>rosids</taxon>
        <taxon>fabids</taxon>
        <taxon>Rosales</taxon>
        <taxon>Rosaceae</taxon>
        <taxon>Amygdaloideae</taxon>
        <taxon>Maleae</taxon>
        <taxon>Malus</taxon>
    </lineage>
</organism>
<feature type="compositionally biased region" description="Basic and acidic residues" evidence="4">
    <location>
        <begin position="170"/>
        <end position="183"/>
    </location>
</feature>
<evidence type="ECO:0000313" key="7">
    <source>
        <dbReference type="Proteomes" id="UP000315295"/>
    </source>
</evidence>
<comment type="cofactor">
    <cofactor evidence="1">
        <name>thiamine diphosphate</name>
        <dbReference type="ChEBI" id="CHEBI:58937"/>
    </cofactor>
</comment>
<dbReference type="InterPro" id="IPR029061">
    <property type="entry name" value="THDP-binding"/>
</dbReference>
<dbReference type="STRING" id="106549.A0A540MZU2"/>
<dbReference type="Proteomes" id="UP000315295">
    <property type="component" value="Unassembled WGS sequence"/>
</dbReference>
<accession>A0A540MZU2</accession>
<evidence type="ECO:0000256" key="4">
    <source>
        <dbReference type="SAM" id="MobiDB-lite"/>
    </source>
</evidence>
<dbReference type="Pfam" id="PF00676">
    <property type="entry name" value="E1_dh"/>
    <property type="match status" value="1"/>
</dbReference>
<sequence length="183" mass="20495">MEQKDGCSKGKCGSMHFYKKDAGFYGGHGIVGAQIPLGCGFAFGQKYSKDETVTFAFYGEGTVEWIAAKSPACYKRNDYALGLKVDGMDVFAVKQACKSANEHALKNGLIILEMDTYRYHGHFMSDPGSTDHTRDEISGIRQPPTISCMQVELQPTMQQKKKKRGKEYRKKKDETFIMKGSDY</sequence>
<protein>
    <recommendedName>
        <fullName evidence="5">Dehydrogenase E1 component domain-containing protein</fullName>
    </recommendedName>
</protein>
<gene>
    <name evidence="6" type="ORF">C1H46_010112</name>
</gene>
<comment type="caution">
    <text evidence="6">The sequence shown here is derived from an EMBL/GenBank/DDBJ whole genome shotgun (WGS) entry which is preliminary data.</text>
</comment>
<dbReference type="PANTHER" id="PTHR11516:SF60">
    <property type="entry name" value="PYRUVATE DEHYDROGENASE E1 COMPONENT SUBUNIT ALPHA"/>
    <property type="match status" value="1"/>
</dbReference>
<evidence type="ECO:0000256" key="2">
    <source>
        <dbReference type="ARBA" id="ARBA00023002"/>
    </source>
</evidence>
<dbReference type="GO" id="GO:0004739">
    <property type="term" value="F:pyruvate dehydrogenase (acetyl-transferring) activity"/>
    <property type="evidence" value="ECO:0007669"/>
    <property type="project" value="TreeGrafter"/>
</dbReference>
<keyword evidence="2" id="KW-0560">Oxidoreductase</keyword>
<evidence type="ECO:0000256" key="1">
    <source>
        <dbReference type="ARBA" id="ARBA00001964"/>
    </source>
</evidence>
<dbReference type="GO" id="GO:0006086">
    <property type="term" value="P:pyruvate decarboxylation to acetyl-CoA"/>
    <property type="evidence" value="ECO:0007669"/>
    <property type="project" value="TreeGrafter"/>
</dbReference>
<dbReference type="Gene3D" id="3.40.50.970">
    <property type="match status" value="2"/>
</dbReference>
<dbReference type="PANTHER" id="PTHR11516">
    <property type="entry name" value="PYRUVATE DEHYDROGENASE E1 COMPONENT, ALPHA SUBUNIT BACTERIAL AND ORGANELLAR"/>
    <property type="match status" value="1"/>
</dbReference>
<proteinExistence type="predicted"/>
<keyword evidence="3" id="KW-0786">Thiamine pyrophosphate</keyword>
<feature type="domain" description="Dehydrogenase E1 component" evidence="5">
    <location>
        <begin position="58"/>
        <end position="155"/>
    </location>
</feature>
<dbReference type="InterPro" id="IPR001017">
    <property type="entry name" value="DH_E1"/>
</dbReference>
<keyword evidence="7" id="KW-1185">Reference proteome</keyword>